<dbReference type="eggNOG" id="COG0627">
    <property type="taxonomic scope" value="Bacteria"/>
</dbReference>
<feature type="signal peptide" evidence="2">
    <location>
        <begin position="1"/>
        <end position="29"/>
    </location>
</feature>
<dbReference type="STRING" id="1184609.KILIM_035_00280"/>
<dbReference type="Gene3D" id="3.40.50.1820">
    <property type="entry name" value="alpha/beta hydrolase"/>
    <property type="match status" value="1"/>
</dbReference>
<keyword evidence="4" id="KW-1185">Reference proteome</keyword>
<dbReference type="GO" id="GO:0016747">
    <property type="term" value="F:acyltransferase activity, transferring groups other than amino-acyl groups"/>
    <property type="evidence" value="ECO:0007669"/>
    <property type="project" value="TreeGrafter"/>
</dbReference>
<dbReference type="EMBL" id="BAHD01000035">
    <property type="protein sequence ID" value="GAB96339.1"/>
    <property type="molecule type" value="Genomic_DNA"/>
</dbReference>
<comment type="caution">
    <text evidence="3">The sequence shown here is derived from an EMBL/GenBank/DDBJ whole genome shotgun (WGS) entry which is preliminary data.</text>
</comment>
<dbReference type="Pfam" id="PF00756">
    <property type="entry name" value="Esterase"/>
    <property type="match status" value="1"/>
</dbReference>
<gene>
    <name evidence="3" type="ORF">KILIM_035_00280</name>
</gene>
<accession>K6XC26</accession>
<dbReference type="InterPro" id="IPR000801">
    <property type="entry name" value="Esterase-like"/>
</dbReference>
<feature type="region of interest" description="Disordered" evidence="1">
    <location>
        <begin position="90"/>
        <end position="114"/>
    </location>
</feature>
<name>K6XC26_9MICO</name>
<feature type="region of interest" description="Disordered" evidence="1">
    <location>
        <begin position="46"/>
        <end position="73"/>
    </location>
</feature>
<feature type="chain" id="PRO_5038543043" description="Esterase" evidence="2">
    <location>
        <begin position="30"/>
        <end position="366"/>
    </location>
</feature>
<evidence type="ECO:0000313" key="3">
    <source>
        <dbReference type="EMBL" id="GAB96339.1"/>
    </source>
</evidence>
<evidence type="ECO:0008006" key="5">
    <source>
        <dbReference type="Google" id="ProtNLM"/>
    </source>
</evidence>
<dbReference type="PANTHER" id="PTHR48098">
    <property type="entry name" value="ENTEROCHELIN ESTERASE-RELATED"/>
    <property type="match status" value="1"/>
</dbReference>
<dbReference type="InterPro" id="IPR050583">
    <property type="entry name" value="Mycobacterial_A85_antigen"/>
</dbReference>
<dbReference type="Proteomes" id="UP000008366">
    <property type="component" value="Unassembled WGS sequence"/>
</dbReference>
<evidence type="ECO:0000256" key="1">
    <source>
        <dbReference type="SAM" id="MobiDB-lite"/>
    </source>
</evidence>
<evidence type="ECO:0000313" key="4">
    <source>
        <dbReference type="Proteomes" id="UP000008366"/>
    </source>
</evidence>
<dbReference type="PROSITE" id="PS51257">
    <property type="entry name" value="PROKAR_LIPOPROTEIN"/>
    <property type="match status" value="1"/>
</dbReference>
<evidence type="ECO:0000256" key="2">
    <source>
        <dbReference type="SAM" id="SignalP"/>
    </source>
</evidence>
<proteinExistence type="predicted"/>
<protein>
    <recommendedName>
        <fullName evidence="5">Esterase</fullName>
    </recommendedName>
</protein>
<dbReference type="SUPFAM" id="SSF53474">
    <property type="entry name" value="alpha/beta-Hydrolases"/>
    <property type="match status" value="1"/>
</dbReference>
<dbReference type="InterPro" id="IPR029058">
    <property type="entry name" value="AB_hydrolase_fold"/>
</dbReference>
<dbReference type="PANTHER" id="PTHR48098:SF1">
    <property type="entry name" value="DIACYLGLYCEROL ACYLTRANSFERASE_MYCOLYLTRANSFERASE AG85A"/>
    <property type="match status" value="1"/>
</dbReference>
<keyword evidence="2" id="KW-0732">Signal</keyword>
<dbReference type="AlphaFoldDB" id="K6XC26"/>
<reference evidence="3 4" key="1">
    <citation type="submission" date="2012-08" db="EMBL/GenBank/DDBJ databases">
        <title>Whole genome shotgun sequence of Kineosphaera limosa NBRC 100340.</title>
        <authorList>
            <person name="Yoshida I."/>
            <person name="Isaki S."/>
            <person name="Hosoyama A."/>
            <person name="Tsuchikane K."/>
            <person name="Katsumata H."/>
            <person name="Ando Y."/>
            <person name="Ohji S."/>
            <person name="Hamada M."/>
            <person name="Tamura T."/>
            <person name="Yamazoe A."/>
            <person name="Yamazaki S."/>
            <person name="Fujita N."/>
        </authorList>
    </citation>
    <scope>NUCLEOTIDE SEQUENCE [LARGE SCALE GENOMIC DNA]</scope>
    <source>
        <strain evidence="3 4">NBRC 100340</strain>
    </source>
</reference>
<organism evidence="3 4">
    <name type="scientific">Kineosphaera limosa NBRC 100340</name>
    <dbReference type="NCBI Taxonomy" id="1184609"/>
    <lineage>
        <taxon>Bacteria</taxon>
        <taxon>Bacillati</taxon>
        <taxon>Actinomycetota</taxon>
        <taxon>Actinomycetes</taxon>
        <taxon>Micrococcales</taxon>
        <taxon>Dermatophilaceae</taxon>
        <taxon>Kineosphaera</taxon>
    </lineage>
</organism>
<sequence>MHGRSSRSARVRLVGRVTAMGTATLTALALSGCALSLGSEPAAKQKAASTTAAQENATPAVAPKANATHAGATPAAAGAVRLASPLQALPASRNETPQGLTGTPGGGGYTKITIPGPASGHSGSAYVWFPPSYNKPGHERTQYPVIEVFHGYKPAPLAFFSYYHLDEEMAKLVEKGKMREAVIVLPDWAPAGLDTECVDGGGGNVAMETWLTQDVPAYIAGTYRVARDRGSWAGYGASTGGWCALMASTLHPATFGSAVSVGGQGYPEFDPPYIPFTPESPSGQRYNLTKVLREQAPPVALWLLMAKTDKESYPTSSTMIAAAKAPTSLDAVVLDSGRHHPMFWLPYIPATLKWLGASTSGFAPQK</sequence>